<dbReference type="PANTHER" id="PTHR13268:SF0">
    <property type="entry name" value="BCAS3 MICROTUBULE ASSOCIATED CELL MIGRATION FACTOR"/>
    <property type="match status" value="1"/>
</dbReference>
<evidence type="ECO:0000313" key="4">
    <source>
        <dbReference type="Proteomes" id="UP000242146"/>
    </source>
</evidence>
<feature type="region of interest" description="Disordered" evidence="1">
    <location>
        <begin position="863"/>
        <end position="886"/>
    </location>
</feature>
<dbReference type="InterPro" id="IPR045142">
    <property type="entry name" value="BCAS3-like"/>
</dbReference>
<organism evidence="3 4">
    <name type="scientific">Hesseltinella vesiculosa</name>
    <dbReference type="NCBI Taxonomy" id="101127"/>
    <lineage>
        <taxon>Eukaryota</taxon>
        <taxon>Fungi</taxon>
        <taxon>Fungi incertae sedis</taxon>
        <taxon>Mucoromycota</taxon>
        <taxon>Mucoromycotina</taxon>
        <taxon>Mucoromycetes</taxon>
        <taxon>Mucorales</taxon>
        <taxon>Cunninghamellaceae</taxon>
        <taxon>Hesseltinella</taxon>
    </lineage>
</organism>
<comment type="caution">
    <text evidence="3">The sequence shown here is derived from an EMBL/GenBank/DDBJ whole genome shotgun (WGS) entry which is preliminary data.</text>
</comment>
<dbReference type="EMBL" id="MCGT01000022">
    <property type="protein sequence ID" value="ORX50916.1"/>
    <property type="molecule type" value="Genomic_DNA"/>
</dbReference>
<feature type="compositionally biased region" description="Low complexity" evidence="1">
    <location>
        <begin position="608"/>
        <end position="638"/>
    </location>
</feature>
<feature type="compositionally biased region" description="Polar residues" evidence="1">
    <location>
        <begin position="586"/>
        <end position="596"/>
    </location>
</feature>
<feature type="compositionally biased region" description="Low complexity" evidence="1">
    <location>
        <begin position="863"/>
        <end position="876"/>
    </location>
</feature>
<dbReference type="SUPFAM" id="SSF50978">
    <property type="entry name" value="WD40 repeat-like"/>
    <property type="match status" value="1"/>
</dbReference>
<feature type="region of interest" description="Disordered" evidence="1">
    <location>
        <begin position="1017"/>
        <end position="1041"/>
    </location>
</feature>
<feature type="region of interest" description="Disordered" evidence="1">
    <location>
        <begin position="518"/>
        <end position="596"/>
    </location>
</feature>
<feature type="region of interest" description="Disordered" evidence="1">
    <location>
        <begin position="935"/>
        <end position="959"/>
    </location>
</feature>
<dbReference type="OrthoDB" id="25778at2759"/>
<dbReference type="GO" id="GO:0042594">
    <property type="term" value="P:response to starvation"/>
    <property type="evidence" value="ECO:0007669"/>
    <property type="project" value="TreeGrafter"/>
</dbReference>
<evidence type="ECO:0000256" key="1">
    <source>
        <dbReference type="SAM" id="MobiDB-lite"/>
    </source>
</evidence>
<dbReference type="InterPro" id="IPR048382">
    <property type="entry name" value="BCAS3_WD40"/>
</dbReference>
<keyword evidence="4" id="KW-1185">Reference proteome</keyword>
<dbReference type="GO" id="GO:0005737">
    <property type="term" value="C:cytoplasm"/>
    <property type="evidence" value="ECO:0007669"/>
    <property type="project" value="TreeGrafter"/>
</dbReference>
<accession>A0A1X2GCZ2</accession>
<protein>
    <recommendedName>
        <fullName evidence="2">BCAS3 WD40 domain-containing protein</fullName>
    </recommendedName>
</protein>
<name>A0A1X2GCZ2_9FUNG</name>
<dbReference type="AlphaFoldDB" id="A0A1X2GCZ2"/>
<feature type="domain" description="BCAS3 WD40" evidence="2">
    <location>
        <begin position="102"/>
        <end position="502"/>
    </location>
</feature>
<feature type="region of interest" description="Disordered" evidence="1">
    <location>
        <begin position="328"/>
        <end position="361"/>
    </location>
</feature>
<feature type="region of interest" description="Disordered" evidence="1">
    <location>
        <begin position="608"/>
        <end position="678"/>
    </location>
</feature>
<dbReference type="PANTHER" id="PTHR13268">
    <property type="entry name" value="BREAST CARCINOMA AMPLIFIED SEQUENCE 3"/>
    <property type="match status" value="1"/>
</dbReference>
<proteinExistence type="predicted"/>
<evidence type="ECO:0000259" key="2">
    <source>
        <dbReference type="Pfam" id="PF21034"/>
    </source>
</evidence>
<dbReference type="STRING" id="101127.A0A1X2GCZ2"/>
<dbReference type="InterPro" id="IPR036322">
    <property type="entry name" value="WD40_repeat_dom_sf"/>
</dbReference>
<evidence type="ECO:0000313" key="3">
    <source>
        <dbReference type="EMBL" id="ORX50916.1"/>
    </source>
</evidence>
<dbReference type="Proteomes" id="UP000242146">
    <property type="component" value="Unassembled WGS sequence"/>
</dbReference>
<dbReference type="GO" id="GO:0006914">
    <property type="term" value="P:autophagy"/>
    <property type="evidence" value="ECO:0007669"/>
    <property type="project" value="InterPro"/>
</dbReference>
<dbReference type="Pfam" id="PF21034">
    <property type="entry name" value="BCAS3_WD40"/>
    <property type="match status" value="1"/>
</dbReference>
<feature type="compositionally biased region" description="Polar residues" evidence="1">
    <location>
        <begin position="654"/>
        <end position="666"/>
    </location>
</feature>
<gene>
    <name evidence="3" type="ORF">DM01DRAFT_1337518</name>
</gene>
<feature type="compositionally biased region" description="Low complexity" evidence="1">
    <location>
        <begin position="554"/>
        <end position="568"/>
    </location>
</feature>
<reference evidence="3 4" key="1">
    <citation type="submission" date="2016-07" db="EMBL/GenBank/DDBJ databases">
        <title>Pervasive Adenine N6-methylation of Active Genes in Fungi.</title>
        <authorList>
            <consortium name="DOE Joint Genome Institute"/>
            <person name="Mondo S.J."/>
            <person name="Dannebaum R.O."/>
            <person name="Kuo R.C."/>
            <person name="Labutti K."/>
            <person name="Haridas S."/>
            <person name="Kuo A."/>
            <person name="Salamov A."/>
            <person name="Ahrendt S.R."/>
            <person name="Lipzen A."/>
            <person name="Sullivan W."/>
            <person name="Andreopoulos W.B."/>
            <person name="Clum A."/>
            <person name="Lindquist E."/>
            <person name="Daum C."/>
            <person name="Ramamoorthy G.K."/>
            <person name="Gryganskyi A."/>
            <person name="Culley D."/>
            <person name="Magnuson J.K."/>
            <person name="James T.Y."/>
            <person name="O'Malley M.A."/>
            <person name="Stajich J.E."/>
            <person name="Spatafora J.W."/>
            <person name="Visel A."/>
            <person name="Grigoriev I.V."/>
        </authorList>
    </citation>
    <scope>NUCLEOTIDE SEQUENCE [LARGE SCALE GENOMIC DNA]</scope>
    <source>
        <strain evidence="3 4">NRRL 3301</strain>
    </source>
</reference>
<feature type="region of interest" description="Disordered" evidence="1">
    <location>
        <begin position="1062"/>
        <end position="1093"/>
    </location>
</feature>
<sequence>MPGVRAEPKYLRDPTSLETISSGLSRLSSYVASNIPLRKPSLAPYIPPHDPQLFYYQQQLLQQQQQQQQQQRLASSAAVKDDDAAADALETITFASFDTMATVDGELMVLLLGYEEGFQLWNVSQPENVRELVSVRSESLGAIVKLHVLSTPSYHIKNDPYADLRPLLAIISTLPGKGDTPSETTKTKLSLYSLQSHEFLSVDGIFPETEDGEWTLTDIKSNQRVLVVGCQNRSSSCLQLYSLDDFSKPYATLTDVFHQQDVGPVFTLGSRLLTYATTQPVLNQSLPKNASDKDMKDAARDLAKEMVHGVKSLGELGYQRFSTYLHSQDQLPPRATSSPTITNMNATSAPSTSGLSGTSEHANNKRAQGMVMIRDIERLSTISTTGLSPSVVAHFKPHGHPVAFLAFNAAGNLLMSISAQGHTFHIFSIYPPERHLGNAAHLYSLARGYTDAQVVDCQFSLDSTWCAVTTARGTTHMYTINPYGGKPEIGGHVNGNINNLMEHPFATKRPPYLTSLNPSVRVKQRRPLPQEQPGLSDELDPMQIPFYSAPLTGSPQQAMSPAAAMQQPTVPMPLPSMLTPPGLPTSPASSSKKPQARLTTKFLSITRLPQQLSSSSPSPPTSAGAVLSGTSTSSSLSPAPGPKLNNNPSNPSSADDTGASSPSNFHPSLPPSMPAASLTSFRQQASTLVSQVSSYLPQAAQKDWSWSREKSNGDRVFGFDEEQSALEDDLTTTKIINDHTGYQDVYSFHPTGYLTLHRLWITKSLVKKRVQGRLVGKWDLTVREEDVAEWQVARGPQWDQVKPPVQAAAKEPHCLSTSASAASSGNTISWLSHAEIMTYAPTKPPLWAFSQFSFQVYQGVSSPTTSASSKSKQPLQPLVPPSQPVVVRADTPEPYASRLTRVGMTNAKARSVDADDQYMDDALAELEENLSTAMQTTFSTSPSPRRNMRLSSSAGANSMSNHNGLSMDALDERTASLSFEDAYLISLGGAPAVYARPSTTDDMFFMTNSLKSSVSIGPTMSDTDSPLIKFDDSKASTQDDIDDELALEQPDDDVETLMQPDTVESAGELVHSPDGDNEVGYPSDSMFLTRSED</sequence>